<dbReference type="InterPro" id="IPR036412">
    <property type="entry name" value="HAD-like_sf"/>
</dbReference>
<dbReference type="Proteomes" id="UP001338125">
    <property type="component" value="Unassembled WGS sequence"/>
</dbReference>
<name>A0ABR0SSF2_9HYPO</name>
<comment type="caution">
    <text evidence="1">The sequence shown here is derived from an EMBL/GenBank/DDBJ whole genome shotgun (WGS) entry which is preliminary data.</text>
</comment>
<dbReference type="PANTHER" id="PTHR46191:SF2">
    <property type="entry name" value="HALOACID DEHALOGENASE-LIKE HYDROLASE DOMAIN-CONTAINING PROTEIN 3"/>
    <property type="match status" value="1"/>
</dbReference>
<keyword evidence="2" id="KW-1185">Reference proteome</keyword>
<accession>A0ABR0SSF2</accession>
<dbReference type="InterPro" id="IPR044924">
    <property type="entry name" value="HAD-SF_hydro_IA_REG-2-like_cap"/>
</dbReference>
<organism evidence="1 2">
    <name type="scientific">Cladobotryum mycophilum</name>
    <dbReference type="NCBI Taxonomy" id="491253"/>
    <lineage>
        <taxon>Eukaryota</taxon>
        <taxon>Fungi</taxon>
        <taxon>Dikarya</taxon>
        <taxon>Ascomycota</taxon>
        <taxon>Pezizomycotina</taxon>
        <taxon>Sordariomycetes</taxon>
        <taxon>Hypocreomycetidae</taxon>
        <taxon>Hypocreales</taxon>
        <taxon>Hypocreaceae</taxon>
        <taxon>Cladobotryum</taxon>
    </lineage>
</organism>
<dbReference type="PANTHER" id="PTHR46191">
    <property type="match status" value="1"/>
</dbReference>
<dbReference type="Gene3D" id="1.10.150.720">
    <property type="entry name" value="Haloacid dehalogenase-like hydrolase"/>
    <property type="match status" value="1"/>
</dbReference>
<reference evidence="1 2" key="1">
    <citation type="submission" date="2024-01" db="EMBL/GenBank/DDBJ databases">
        <title>Complete genome of Cladobotryum mycophilum ATHUM6906.</title>
        <authorList>
            <person name="Christinaki A.C."/>
            <person name="Myridakis A.I."/>
            <person name="Kouvelis V.N."/>
        </authorList>
    </citation>
    <scope>NUCLEOTIDE SEQUENCE [LARGE SCALE GENOMIC DNA]</scope>
    <source>
        <strain evidence="1 2">ATHUM6906</strain>
    </source>
</reference>
<evidence type="ECO:0000313" key="2">
    <source>
        <dbReference type="Proteomes" id="UP001338125"/>
    </source>
</evidence>
<dbReference type="InterPro" id="IPR023214">
    <property type="entry name" value="HAD_sf"/>
</dbReference>
<gene>
    <name evidence="1" type="ORF">PT974_03475</name>
</gene>
<sequence>MARPRPNLLLCLDAFGTLFRPKRTVAQQYGEVARRCGLVGFSDEELEISLRAAMKDEAKRNPNYGKATGLGATRWWANAAGAILFPRGVRRRAQPRIHPGGLRHQNTPQRRFERVVVGVVTNSDDRVPSILSSLGIKVSPSRYGTAEAEPGAIAERQEDYDIDFHCMSYDVGAEKPDVRIFQAAELMLARLIAVRDGKRPAEAAAESTSWQKVYVGDEYAKDVVGAVNASWNPVLLDAEDRSDGVPRLEHYPTRALDELFQEHAVVRVRSIQNLVSWLMGEGRSEP</sequence>
<proteinExistence type="predicted"/>
<evidence type="ECO:0000313" key="1">
    <source>
        <dbReference type="EMBL" id="KAK5995082.1"/>
    </source>
</evidence>
<dbReference type="Gene3D" id="3.40.50.1000">
    <property type="entry name" value="HAD superfamily/HAD-like"/>
    <property type="match status" value="1"/>
</dbReference>
<dbReference type="SUPFAM" id="SSF56784">
    <property type="entry name" value="HAD-like"/>
    <property type="match status" value="1"/>
</dbReference>
<protein>
    <submittedName>
        <fullName evidence="1">Uncharacterized hydrolase C7D4.05-like protein</fullName>
    </submittedName>
</protein>
<dbReference type="InterPro" id="IPR051828">
    <property type="entry name" value="HAD-like_hydrolase_domain"/>
</dbReference>
<dbReference type="EMBL" id="JAVFKD010000004">
    <property type="protein sequence ID" value="KAK5995082.1"/>
    <property type="molecule type" value="Genomic_DNA"/>
</dbReference>